<accession>A0A0D2CRL8</accession>
<dbReference type="EMBL" id="KN846959">
    <property type="protein sequence ID" value="KIW67801.1"/>
    <property type="molecule type" value="Genomic_DNA"/>
</dbReference>
<comment type="pathway">
    <text evidence="2 14">Protein modification; protein glycosylation.</text>
</comment>
<evidence type="ECO:0000256" key="8">
    <source>
        <dbReference type="ARBA" id="ARBA00022824"/>
    </source>
</evidence>
<evidence type="ECO:0000256" key="9">
    <source>
        <dbReference type="ARBA" id="ARBA00022989"/>
    </source>
</evidence>
<evidence type="ECO:0000256" key="1">
    <source>
        <dbReference type="ARBA" id="ARBA00004477"/>
    </source>
</evidence>
<keyword evidence="9 14" id="KW-1133">Transmembrane helix</keyword>
<evidence type="ECO:0000256" key="10">
    <source>
        <dbReference type="ARBA" id="ARBA00023136"/>
    </source>
</evidence>
<feature type="transmembrane region" description="Helical" evidence="14">
    <location>
        <begin position="151"/>
        <end position="172"/>
    </location>
</feature>
<evidence type="ECO:0000256" key="11">
    <source>
        <dbReference type="ARBA" id="ARBA00044743"/>
    </source>
</evidence>
<dbReference type="GO" id="GO:0005789">
    <property type="term" value="C:endoplasmic reticulum membrane"/>
    <property type="evidence" value="ECO:0007669"/>
    <property type="project" value="UniProtKB-SubCell"/>
</dbReference>
<name>A0A0D2CRL8_9EURO</name>
<evidence type="ECO:0000256" key="3">
    <source>
        <dbReference type="ARBA" id="ARBA00011964"/>
    </source>
</evidence>
<dbReference type="GO" id="GO:0052925">
    <property type="term" value="F:dol-P-Man:Man(5)GlcNAc(2)-PP-Dol alpha-1,3-mannosyltransferase activity"/>
    <property type="evidence" value="ECO:0007669"/>
    <property type="project" value="UniProtKB-EC"/>
</dbReference>
<keyword evidence="5 14" id="KW-0328">Glycosyltransferase</keyword>
<feature type="transmembrane region" description="Helical" evidence="14">
    <location>
        <begin position="184"/>
        <end position="208"/>
    </location>
</feature>
<feature type="transmembrane region" description="Helical" evidence="14">
    <location>
        <begin position="394"/>
        <end position="412"/>
    </location>
</feature>
<keyword evidence="8 14" id="KW-0256">Endoplasmic reticulum</keyword>
<keyword evidence="7 14" id="KW-0812">Transmembrane</keyword>
<dbReference type="AlphaFoldDB" id="A0A0D2CRL8"/>
<dbReference type="EC" id="2.4.1.258" evidence="3 14"/>
<proteinExistence type="inferred from homology"/>
<dbReference type="InterPro" id="IPR007873">
    <property type="entry name" value="Glycosyltransferase_ALG3"/>
</dbReference>
<dbReference type="UniPathway" id="UPA00378"/>
<keyword evidence="6 14" id="KW-0808">Transferase</keyword>
<feature type="transmembrane region" description="Helical" evidence="14">
    <location>
        <begin position="111"/>
        <end position="131"/>
    </location>
</feature>
<comment type="catalytic activity">
    <reaction evidence="12 14">
        <text>an alpha-D-Man-(1-&gt;2)-alpha-D-Man-(1-&gt;2)-alpha-D-Man-(1-&gt;3)-[alpha-D-Man-(1-&gt;6)]-beta-D-Man-(1-&gt;4)-beta-D-GlcNAc-(1-&gt;4)-alpha-D-GlcNAc-diphospho-di-trans,poly-cis-dolichol + a di-trans,poly-cis-dolichyl beta-D-mannosyl phosphate = an alpha-D-Man-(1-&gt;2)-alpha-D-Man-(1-&gt;2)-alpha-D-Man-(1-&gt;3)-[alpha-D-Man-(1-&gt;3)-alpha-D-Man-(1-&gt;6)]-beta-D-Man-(1-&gt;4)-beta-D-GlcNAc-(1-&gt;4)-alpha-D-GlcNAc-diphospho-di-trans,poly-cis-dolichol + a di-trans,poly-cis-dolichyl phosphate + H(+)</text>
        <dbReference type="Rhea" id="RHEA:29527"/>
        <dbReference type="Rhea" id="RHEA-COMP:19498"/>
        <dbReference type="Rhea" id="RHEA-COMP:19501"/>
        <dbReference type="Rhea" id="RHEA-COMP:19516"/>
        <dbReference type="Rhea" id="RHEA-COMP:19517"/>
        <dbReference type="ChEBI" id="CHEBI:15378"/>
        <dbReference type="ChEBI" id="CHEBI:57683"/>
        <dbReference type="ChEBI" id="CHEBI:58211"/>
        <dbReference type="ChEBI" id="CHEBI:132515"/>
        <dbReference type="ChEBI" id="CHEBI:132516"/>
        <dbReference type="EC" id="2.4.1.258"/>
    </reaction>
    <physiologicalReaction direction="left-to-right" evidence="12 14">
        <dbReference type="Rhea" id="RHEA:29528"/>
    </physiologicalReaction>
</comment>
<evidence type="ECO:0000256" key="6">
    <source>
        <dbReference type="ARBA" id="ARBA00022679"/>
    </source>
</evidence>
<feature type="transmembrane region" description="Helical" evidence="14">
    <location>
        <begin position="25"/>
        <end position="47"/>
    </location>
</feature>
<gene>
    <name evidence="15" type="ORF">PV04_07028</name>
</gene>
<keyword evidence="16" id="KW-1185">Reference proteome</keyword>
<evidence type="ECO:0000313" key="16">
    <source>
        <dbReference type="Proteomes" id="UP000054266"/>
    </source>
</evidence>
<evidence type="ECO:0000256" key="2">
    <source>
        <dbReference type="ARBA" id="ARBA00004922"/>
    </source>
</evidence>
<sequence>MTEQATTLLTRVGILLYEVANGKHAMSWLIPVALFTADTALCTLIIWKVPYTEIDWASYMAQVAQIVSGERDYTNITGATGPLVYPAAHVYTYIGLYHLTDKGQDIHLAQILFAALYLLTLGVVMGCYWRIGVPPYVFPMLVLSKRLHSIFVLRCFNDCFATFFLWLSIFLLQRGAWRCGILAYSWGLGIKMTLLPTLPAVAVLVFLARGFHSGVSLALSILLLQIFIMLPFARCNPWGYLSRSFDLSRQFLFKWTVNWRFVGEAVFLSREFSILLLSLHLAVLLVFIGTRWLRPTRKSLVEIIGPMLQGRDPLPPGAARRVAGMVTPQHLLTMILSANIIGLLFARSLHYQFYAYLAWSTPYLLWQSRIHPLIQYSLWLAQELAWNVYPSTVGSSATVVTVLATTVACVWWRTKTIWVPGNDRAKGE</sequence>
<evidence type="ECO:0000256" key="14">
    <source>
        <dbReference type="RuleBase" id="RU364047"/>
    </source>
</evidence>
<dbReference type="PANTHER" id="PTHR12646:SF0">
    <property type="entry name" value="DOL-P-MAN:MAN(5)GLCNAC(2)-PP-DOL ALPHA-1,3-MANNOSYLTRANSFERASE"/>
    <property type="match status" value="1"/>
</dbReference>
<dbReference type="Pfam" id="PF05208">
    <property type="entry name" value="ALG3"/>
    <property type="match status" value="1"/>
</dbReference>
<feature type="transmembrane region" description="Helical" evidence="14">
    <location>
        <begin position="274"/>
        <end position="293"/>
    </location>
</feature>
<organism evidence="15 16">
    <name type="scientific">Phialophora macrospora</name>
    <dbReference type="NCBI Taxonomy" id="1851006"/>
    <lineage>
        <taxon>Eukaryota</taxon>
        <taxon>Fungi</taxon>
        <taxon>Dikarya</taxon>
        <taxon>Ascomycota</taxon>
        <taxon>Pezizomycotina</taxon>
        <taxon>Eurotiomycetes</taxon>
        <taxon>Chaetothyriomycetidae</taxon>
        <taxon>Chaetothyriales</taxon>
        <taxon>Herpotrichiellaceae</taxon>
        <taxon>Phialophora</taxon>
    </lineage>
</organism>
<evidence type="ECO:0000256" key="4">
    <source>
        <dbReference type="ARBA" id="ARBA00015561"/>
    </source>
</evidence>
<feature type="transmembrane region" description="Helical" evidence="14">
    <location>
        <begin position="329"/>
        <end position="346"/>
    </location>
</feature>
<protein>
    <recommendedName>
        <fullName evidence="4 14">Dol-P-Man:Man(5)GlcNAc(2)-PP-Dol alpha-1,3-mannosyltransferase</fullName>
        <ecNumber evidence="3 14">2.4.1.258</ecNumber>
    </recommendedName>
    <alternativeName>
        <fullName evidence="14">Dol-P-Man-dependent alpha(1-3)-mannosyltransferase</fullName>
    </alternativeName>
</protein>
<comment type="similarity">
    <text evidence="13">Belongs to the glycosyltransferase ALG3 family.</text>
</comment>
<dbReference type="PANTHER" id="PTHR12646">
    <property type="entry name" value="NOT56 - RELATED"/>
    <property type="match status" value="1"/>
</dbReference>
<comment type="function">
    <text evidence="11 14">Dol-P-Man:Man(5)GlcNAc(2)-PP-Dol alpha-1,3-mannosyltransferase that operates in the biosynthetic pathway of dolichol-linked oligosaccharides, the glycan precursors employed in protein asparagine (N)-glycosylation. The assembly of dolichol-linked oligosaccharides begins on the cytosolic side of the endoplasmic reticulum membrane and finishes in its lumen. The sequential addition of sugars to dolichol pyrophosphate produces dolichol-linked oligosaccharides containing fourteen sugars, including two GlcNAcs, nine mannoses and three glucoses. Once assembled, the oligosaccharide is transferred from the lipid to nascent proteins by oligosaccharyltransferases. In the lumen of the endoplasmic reticulum, adds the first dolichyl beta-D-mannosyl phosphate derived mannose in an alpha-1,3 linkage to Man(5)GlcNAc(2)-PP-dolichol to produce Man(6)GlcNAc(2)-PP-dolichol.</text>
</comment>
<evidence type="ECO:0000313" key="15">
    <source>
        <dbReference type="EMBL" id="KIW67801.1"/>
    </source>
</evidence>
<dbReference type="HOGENOM" id="CLU_035382_3_0_1"/>
<evidence type="ECO:0000256" key="13">
    <source>
        <dbReference type="ARBA" id="ARBA00093457"/>
    </source>
</evidence>
<dbReference type="Proteomes" id="UP000054266">
    <property type="component" value="Unassembled WGS sequence"/>
</dbReference>
<dbReference type="STRING" id="5601.A0A0D2CRL8"/>
<keyword evidence="10 14" id="KW-0472">Membrane</keyword>
<evidence type="ECO:0000256" key="7">
    <source>
        <dbReference type="ARBA" id="ARBA00022692"/>
    </source>
</evidence>
<comment type="subcellular location">
    <subcellularLocation>
        <location evidence="1 14">Endoplasmic reticulum membrane</location>
        <topology evidence="1 14">Multi-pass membrane protein</topology>
    </subcellularLocation>
</comment>
<evidence type="ECO:0000256" key="12">
    <source>
        <dbReference type="ARBA" id="ARBA00049506"/>
    </source>
</evidence>
<reference evidence="15 16" key="1">
    <citation type="submission" date="2015-01" db="EMBL/GenBank/DDBJ databases">
        <title>The Genome Sequence of Capronia semiimmersa CBS27337.</title>
        <authorList>
            <consortium name="The Broad Institute Genomics Platform"/>
            <person name="Cuomo C."/>
            <person name="de Hoog S."/>
            <person name="Gorbushina A."/>
            <person name="Stielow B."/>
            <person name="Teixiera M."/>
            <person name="Abouelleil A."/>
            <person name="Chapman S.B."/>
            <person name="Priest M."/>
            <person name="Young S.K."/>
            <person name="Wortman J."/>
            <person name="Nusbaum C."/>
            <person name="Birren B."/>
        </authorList>
    </citation>
    <scope>NUCLEOTIDE SEQUENCE [LARGE SCALE GENOMIC DNA]</scope>
    <source>
        <strain evidence="15 16">CBS 27337</strain>
    </source>
</reference>
<feature type="transmembrane region" description="Helical" evidence="14">
    <location>
        <begin position="214"/>
        <end position="233"/>
    </location>
</feature>
<evidence type="ECO:0000256" key="5">
    <source>
        <dbReference type="ARBA" id="ARBA00022676"/>
    </source>
</evidence>